<organism evidence="3 4">
    <name type="scientific">Thomasclavelia ramosa DSM 1402</name>
    <dbReference type="NCBI Taxonomy" id="445974"/>
    <lineage>
        <taxon>Bacteria</taxon>
        <taxon>Bacillati</taxon>
        <taxon>Bacillota</taxon>
        <taxon>Erysipelotrichia</taxon>
        <taxon>Erysipelotrichales</taxon>
        <taxon>Coprobacillaceae</taxon>
        <taxon>Thomasclavelia</taxon>
    </lineage>
</organism>
<keyword evidence="1" id="KW-0556">Organic radical</keyword>
<proteinExistence type="predicted"/>
<dbReference type="InterPro" id="IPR019777">
    <property type="entry name" value="Form_AcTrfase_GR_CS"/>
</dbReference>
<dbReference type="NCBIfam" id="TIGR01774">
    <property type="entry name" value="PFL2-3"/>
    <property type="match status" value="1"/>
</dbReference>
<dbReference type="InterPro" id="IPR004184">
    <property type="entry name" value="PFL_dom"/>
</dbReference>
<keyword evidence="3" id="KW-0808">Transferase</keyword>
<evidence type="ECO:0000313" key="3">
    <source>
        <dbReference type="EMBL" id="EDS20151.1"/>
    </source>
</evidence>
<dbReference type="RefSeq" id="WP_003534769.1">
    <property type="nucleotide sequence ID" value="NZ_CAXTKX010000019.1"/>
</dbReference>
<dbReference type="PROSITE" id="PS00850">
    <property type="entry name" value="GLY_RADICAL_1"/>
    <property type="match status" value="1"/>
</dbReference>
<dbReference type="Pfam" id="PF02901">
    <property type="entry name" value="PFL-like"/>
    <property type="match status" value="1"/>
</dbReference>
<dbReference type="InterPro" id="IPR001150">
    <property type="entry name" value="Gly_radical"/>
</dbReference>
<dbReference type="PANTHER" id="PTHR43641:SF3">
    <property type="entry name" value="DEHYDRATASE PFLD-RELATED"/>
    <property type="match status" value="1"/>
</dbReference>
<dbReference type="Gene3D" id="3.20.70.20">
    <property type="match status" value="1"/>
</dbReference>
<gene>
    <name evidence="3" type="ORF">CLORAM_00244</name>
</gene>
<reference evidence="3" key="1">
    <citation type="submission" date="2007-11" db="EMBL/GenBank/DDBJ databases">
        <authorList>
            <person name="Fulton L."/>
            <person name="Clifton S."/>
            <person name="Fulton B."/>
            <person name="Xu J."/>
            <person name="Minx P."/>
            <person name="Pepin K.H."/>
            <person name="Johnson M."/>
            <person name="Thiruvilangam P."/>
            <person name="Bhonagiri V."/>
            <person name="Nash W.E."/>
            <person name="Mardis E.R."/>
            <person name="Wilson R.K."/>
        </authorList>
    </citation>
    <scope>NUCLEOTIDE SEQUENCE [LARGE SCALE GENOMIC DNA]</scope>
    <source>
        <strain evidence="3">DSM 1402</strain>
    </source>
</reference>
<dbReference type="PROSITE" id="PS51149">
    <property type="entry name" value="GLY_RADICAL_2"/>
    <property type="match status" value="1"/>
</dbReference>
<name>B0N0F9_9FIRM</name>
<dbReference type="GO" id="GO:0008861">
    <property type="term" value="F:formate C-acetyltransferase activity"/>
    <property type="evidence" value="ECO:0007669"/>
    <property type="project" value="UniProtKB-EC"/>
</dbReference>
<evidence type="ECO:0000256" key="1">
    <source>
        <dbReference type="ARBA" id="ARBA00022818"/>
    </source>
</evidence>
<dbReference type="GO" id="GO:0005829">
    <property type="term" value="C:cytosol"/>
    <property type="evidence" value="ECO:0007669"/>
    <property type="project" value="TreeGrafter"/>
</dbReference>
<accession>B0N0F9</accession>
<dbReference type="HOGENOM" id="CLU_009096_0_1_9"/>
<dbReference type="AlphaFoldDB" id="B0N0F9"/>
<dbReference type="PROSITE" id="PS51554">
    <property type="entry name" value="PFL"/>
    <property type="match status" value="1"/>
</dbReference>
<dbReference type="InterPro" id="IPR010098">
    <property type="entry name" value="PFL2/GDeHydtase_fam"/>
</dbReference>
<dbReference type="EMBL" id="ABFX02000002">
    <property type="protein sequence ID" value="EDS20151.1"/>
    <property type="molecule type" value="Genomic_DNA"/>
</dbReference>
<keyword evidence="3" id="KW-0012">Acyltransferase</keyword>
<dbReference type="PANTHER" id="PTHR43641">
    <property type="entry name" value="FORMATE ACETYLTRANSFERASE 3-RELATED"/>
    <property type="match status" value="1"/>
</dbReference>
<dbReference type="SUPFAM" id="SSF51998">
    <property type="entry name" value="PFL-like glycyl radical enzymes"/>
    <property type="match status" value="1"/>
</dbReference>
<dbReference type="Pfam" id="PF01228">
    <property type="entry name" value="Gly_radical"/>
    <property type="match status" value="1"/>
</dbReference>
<reference evidence="3" key="2">
    <citation type="submission" date="2014-06" db="EMBL/GenBank/DDBJ databases">
        <title>Draft genome sequence of Clostridium ramosum(DSM 1402).</title>
        <authorList>
            <person name="Sudarsanam P."/>
            <person name="Ley R."/>
            <person name="Guruge J."/>
            <person name="Turnbaugh P.J."/>
            <person name="Mahowald M."/>
            <person name="Liep D."/>
            <person name="Gordon J."/>
        </authorList>
    </citation>
    <scope>NUCLEOTIDE SEQUENCE</scope>
    <source>
        <strain evidence="3">DSM 1402</strain>
    </source>
</reference>
<dbReference type="InterPro" id="IPR051215">
    <property type="entry name" value="GRE"/>
</dbReference>
<sequence>MDNLEQTPRITLLKEKMLNEPRYVSIEQARIITRIYQENESLSIPKKRALSLKAALEELEIGVEKEELIVGNRTKGVRYGVVFPESGCSWVNKEFETLPTRPQDKFRIKKEDVKEFKEIIYPYWQDRSLEDVIKENYGEEINAIAKVVKINQKDHAQGHICPDTKTWLELGPKGLMTKAYEKLKNCDENQKEFYECTIIVLEGVCHFMMRYHDYILTMLESLEDDNKKSLQRVADICANLASRPAQSFHEAVQSLWFLFVVLHMESNASSFSPGRMDQYLYPYYQKDIEKGIISKQEALEILECLWLKFNQIVYLRNQHSAKYFAGFPIGFNIAIGGIDENGCDIYNELSLLLLKAQYHLGLPQPNLSVRLNKNSSHELIQEAIKVVAKGSGMPQFFNDEAIVNSMIKDLGIEEKDARNYAIVGCVELTTHGNNLGWSDAAMFNLNKALELTMNHGKCLLTNEPIGLDLGSIETYESFEDLENAFQKQIDYFIEKMMKAEIVVEKAHQDCLPTAFLSTVIDSCLEKGVDVTRGGAKYNLSGIQMIQIANLADSLAAIKVLVYDEKMITRHELLEALQADFKGYEIIQTMLLNKVPKYGNDVKWVDELGAKWAGYFRERMKDYTNYRGGLYHTGMYTVSAHVPMGENVGASPDGRNALTPLADGGMSPVYGRDMAGPTAVLKSVSRMKDSYTTNGGLLNMKFLPEFFKTETGMMKFENFLRAFVDLKIPHIQFNVVRREDLLDAKLHPEQHRSLTIRVAGYTAYFVELAGKLQDEIIERTAYEDI</sequence>
<evidence type="ECO:0000313" key="4">
    <source>
        <dbReference type="Proteomes" id="UP000005798"/>
    </source>
</evidence>
<dbReference type="Proteomes" id="UP000005798">
    <property type="component" value="Unassembled WGS sequence"/>
</dbReference>
<protein>
    <submittedName>
        <fullName evidence="3">Formate C-acetyltransferase</fullName>
        <ecNumber evidence="3">2.3.1.54</ecNumber>
    </submittedName>
</protein>
<evidence type="ECO:0000256" key="2">
    <source>
        <dbReference type="ARBA" id="ARBA00023239"/>
    </source>
</evidence>
<dbReference type="eggNOG" id="COG1882">
    <property type="taxonomic scope" value="Bacteria"/>
</dbReference>
<dbReference type="GO" id="GO:0016829">
    <property type="term" value="F:lyase activity"/>
    <property type="evidence" value="ECO:0007669"/>
    <property type="project" value="UniProtKB-KW"/>
</dbReference>
<keyword evidence="2" id="KW-0456">Lyase</keyword>
<keyword evidence="4" id="KW-1185">Reference proteome</keyword>
<comment type="caution">
    <text evidence="3">The sequence shown here is derived from an EMBL/GenBank/DDBJ whole genome shotgun (WGS) entry which is preliminary data.</text>
</comment>
<dbReference type="EC" id="2.3.1.54" evidence="3"/>